<organism evidence="2 3">
    <name type="scientific">Funneliformis mosseae</name>
    <name type="common">Endomycorrhizal fungus</name>
    <name type="synonym">Glomus mosseae</name>
    <dbReference type="NCBI Taxonomy" id="27381"/>
    <lineage>
        <taxon>Eukaryota</taxon>
        <taxon>Fungi</taxon>
        <taxon>Fungi incertae sedis</taxon>
        <taxon>Mucoromycota</taxon>
        <taxon>Glomeromycotina</taxon>
        <taxon>Glomeromycetes</taxon>
        <taxon>Glomerales</taxon>
        <taxon>Glomeraceae</taxon>
        <taxon>Funneliformis</taxon>
    </lineage>
</organism>
<dbReference type="Proteomes" id="UP000789375">
    <property type="component" value="Unassembled WGS sequence"/>
</dbReference>
<dbReference type="InterPro" id="IPR010730">
    <property type="entry name" value="HET"/>
</dbReference>
<gene>
    <name evidence="2" type="ORF">FMOSSE_LOCUS8953</name>
</gene>
<feature type="domain" description="Heterokaryon incompatibility" evidence="1">
    <location>
        <begin position="98"/>
        <end position="237"/>
    </location>
</feature>
<evidence type="ECO:0000313" key="2">
    <source>
        <dbReference type="EMBL" id="CAG8601100.1"/>
    </source>
</evidence>
<accession>A0A9N9CID4</accession>
<dbReference type="PANTHER" id="PTHR24148">
    <property type="entry name" value="ANKYRIN REPEAT DOMAIN-CONTAINING PROTEIN 39 HOMOLOG-RELATED"/>
    <property type="match status" value="1"/>
</dbReference>
<dbReference type="InterPro" id="IPR052895">
    <property type="entry name" value="HetReg/Transcr_Mod"/>
</dbReference>
<protein>
    <submittedName>
        <fullName evidence="2">410_t:CDS:1</fullName>
    </submittedName>
</protein>
<dbReference type="EMBL" id="CAJVPP010002469">
    <property type="protein sequence ID" value="CAG8601100.1"/>
    <property type="molecule type" value="Genomic_DNA"/>
</dbReference>
<evidence type="ECO:0000259" key="1">
    <source>
        <dbReference type="Pfam" id="PF06985"/>
    </source>
</evidence>
<keyword evidence="3" id="KW-1185">Reference proteome</keyword>
<evidence type="ECO:0000313" key="3">
    <source>
        <dbReference type="Proteomes" id="UP000789375"/>
    </source>
</evidence>
<reference evidence="2" key="1">
    <citation type="submission" date="2021-06" db="EMBL/GenBank/DDBJ databases">
        <authorList>
            <person name="Kallberg Y."/>
            <person name="Tangrot J."/>
            <person name="Rosling A."/>
        </authorList>
    </citation>
    <scope>NUCLEOTIDE SEQUENCE</scope>
    <source>
        <strain evidence="2">87-6 pot B 2015</strain>
    </source>
</reference>
<dbReference type="Pfam" id="PF06985">
    <property type="entry name" value="HET"/>
    <property type="match status" value="1"/>
</dbReference>
<sequence>MDNNIQNQVVERMPFRGPRLSHNEISFAKDYPKTLNCHHVGSPVVQLVLTDIEVFCKNVFSDGSVDRRVMEITYVEKNFGQIKMKLGATKYTKNSDKYMAISHVWGDTDGINSGKFSGRNVSSKVKAKALSQILQYSRLPIWIDLISIDTDNHIKAKQVATMDLVYARAEVVLVLLDPEDSIRVIKAMEVCKRWYKAAHGEDSREEIWEMLKSTEELIKELETSSNGWLNRIWTMQEGALAKNVVFYTYTEYGDCVQVDTFWLNRERILVSENMLGVTILQKQMSKSQEQRMMLKDFQKFMDLENVEMIFEDEYYEFHGHITNRRLEVLKYLSYLPKRKAKEERDQFYAMIGLFKWAGIIDSYNVSYDVKMDEIKIEFIELLGGPIIPGIWDGKSESGCWLSSINDGMEAFRHSKFGIKPAGQIQNIPTLTRSFNMREMVIEGLVWNKQITIDPQGHLCMGECIGGDDRHASIHGLSRMMFMMTKAIGSTKLANNYNMLQVAWDPVGSLGGDIAWVTQLNYLTFENHAFGLKKETFIQMQRWWKQGFKGTIVSLSLGKSVLGREWHDSIVFVQSENKCICAGNGLIPGNALVKTIIKCN</sequence>
<dbReference type="PANTHER" id="PTHR24148:SF64">
    <property type="entry name" value="HETEROKARYON INCOMPATIBILITY DOMAIN-CONTAINING PROTEIN"/>
    <property type="match status" value="1"/>
</dbReference>
<comment type="caution">
    <text evidence="2">The sequence shown here is derived from an EMBL/GenBank/DDBJ whole genome shotgun (WGS) entry which is preliminary data.</text>
</comment>
<name>A0A9N9CID4_FUNMO</name>
<proteinExistence type="predicted"/>
<dbReference type="AlphaFoldDB" id="A0A9N9CID4"/>